<keyword evidence="3" id="KW-1185">Reference proteome</keyword>
<evidence type="ECO:0000313" key="3">
    <source>
        <dbReference type="Proteomes" id="UP000053268"/>
    </source>
</evidence>
<feature type="region of interest" description="Disordered" evidence="1">
    <location>
        <begin position="60"/>
        <end position="141"/>
    </location>
</feature>
<gene>
    <name evidence="2" type="ORF">RR46_08973</name>
</gene>
<reference evidence="2 3" key="1">
    <citation type="journal article" date="2015" name="Nat. Commun.">
        <title>Outbred genome sequencing and CRISPR/Cas9 gene editing in butterflies.</title>
        <authorList>
            <person name="Li X."/>
            <person name="Fan D."/>
            <person name="Zhang W."/>
            <person name="Liu G."/>
            <person name="Zhang L."/>
            <person name="Zhao L."/>
            <person name="Fang X."/>
            <person name="Chen L."/>
            <person name="Dong Y."/>
            <person name="Chen Y."/>
            <person name="Ding Y."/>
            <person name="Zhao R."/>
            <person name="Feng M."/>
            <person name="Zhu Y."/>
            <person name="Feng Y."/>
            <person name="Jiang X."/>
            <person name="Zhu D."/>
            <person name="Xiang H."/>
            <person name="Feng X."/>
            <person name="Li S."/>
            <person name="Wang J."/>
            <person name="Zhang G."/>
            <person name="Kronforst M.R."/>
            <person name="Wang W."/>
        </authorList>
    </citation>
    <scope>NUCLEOTIDE SEQUENCE [LARGE SCALE GENOMIC DNA]</scope>
    <source>
        <strain evidence="2">Ya'a_city_454_Px</strain>
        <tissue evidence="2">Whole body</tissue>
    </source>
</reference>
<dbReference type="EMBL" id="KQ459596">
    <property type="protein sequence ID" value="KPI95514.1"/>
    <property type="molecule type" value="Genomic_DNA"/>
</dbReference>
<dbReference type="Proteomes" id="UP000053268">
    <property type="component" value="Unassembled WGS sequence"/>
</dbReference>
<evidence type="ECO:0000313" key="2">
    <source>
        <dbReference type="EMBL" id="KPI95514.1"/>
    </source>
</evidence>
<accession>A0A194PRY6</accession>
<name>A0A194PRY6_PAPXU</name>
<proteinExistence type="predicted"/>
<protein>
    <submittedName>
        <fullName evidence="2">Uncharacterized protein</fullName>
    </submittedName>
</protein>
<sequence length="141" mass="14878">MLAARGSHRPDDVSARREPHYPPCLGRCHIRLRNKFACDVAAVCAQAVDEVWDARAGSAGGQECAQRGNGADCGRQGVAGSPPQTGRRSAALVPRAPPPHLVHPLRPLAPAPRCRNAHQQVISAPRAPCTKSSTDTGRRGG</sequence>
<evidence type="ECO:0000256" key="1">
    <source>
        <dbReference type="SAM" id="MobiDB-lite"/>
    </source>
</evidence>
<feature type="compositionally biased region" description="Low complexity" evidence="1">
    <location>
        <begin position="102"/>
        <end position="112"/>
    </location>
</feature>
<dbReference type="AlphaFoldDB" id="A0A194PRY6"/>
<organism evidence="2 3">
    <name type="scientific">Papilio xuthus</name>
    <name type="common">Asian swallowtail butterfly</name>
    <dbReference type="NCBI Taxonomy" id="66420"/>
    <lineage>
        <taxon>Eukaryota</taxon>
        <taxon>Metazoa</taxon>
        <taxon>Ecdysozoa</taxon>
        <taxon>Arthropoda</taxon>
        <taxon>Hexapoda</taxon>
        <taxon>Insecta</taxon>
        <taxon>Pterygota</taxon>
        <taxon>Neoptera</taxon>
        <taxon>Endopterygota</taxon>
        <taxon>Lepidoptera</taxon>
        <taxon>Glossata</taxon>
        <taxon>Ditrysia</taxon>
        <taxon>Papilionoidea</taxon>
        <taxon>Papilionidae</taxon>
        <taxon>Papilioninae</taxon>
        <taxon>Papilio</taxon>
    </lineage>
</organism>